<gene>
    <name evidence="2" type="ORF">GORHZ_125_00920</name>
</gene>
<protein>
    <submittedName>
        <fullName evidence="2">Uncharacterized protein</fullName>
    </submittedName>
</protein>
<dbReference type="RefSeq" id="WP_006334496.1">
    <property type="nucleotide sequence ID" value="NZ_BAHC01000125.1"/>
</dbReference>
<feature type="region of interest" description="Disordered" evidence="1">
    <location>
        <begin position="108"/>
        <end position="203"/>
    </location>
</feature>
<name>K6V4U7_9ACTN</name>
<dbReference type="OrthoDB" id="3373298at2"/>
<evidence type="ECO:0000313" key="2">
    <source>
        <dbReference type="EMBL" id="GAB91208.1"/>
    </source>
</evidence>
<dbReference type="eggNOG" id="ENOG502ZBMW">
    <property type="taxonomic scope" value="Bacteria"/>
</dbReference>
<dbReference type="STRING" id="1108045.GORHZ_125_00920"/>
<feature type="compositionally biased region" description="Basic and acidic residues" evidence="1">
    <location>
        <begin position="126"/>
        <end position="188"/>
    </location>
</feature>
<keyword evidence="3" id="KW-1185">Reference proteome</keyword>
<feature type="region of interest" description="Disordered" evidence="1">
    <location>
        <begin position="392"/>
        <end position="424"/>
    </location>
</feature>
<evidence type="ECO:0000313" key="3">
    <source>
        <dbReference type="Proteomes" id="UP000008363"/>
    </source>
</evidence>
<accession>K6V4U7</accession>
<organism evidence="2 3">
    <name type="scientific">Gordonia rhizosphera NBRC 16068</name>
    <dbReference type="NCBI Taxonomy" id="1108045"/>
    <lineage>
        <taxon>Bacteria</taxon>
        <taxon>Bacillati</taxon>
        <taxon>Actinomycetota</taxon>
        <taxon>Actinomycetes</taxon>
        <taxon>Mycobacteriales</taxon>
        <taxon>Gordoniaceae</taxon>
        <taxon>Gordonia</taxon>
    </lineage>
</organism>
<sequence>MAVTREMLTDVRTLILEAPGDALLRIATEASLVRGGGEPASSPAAANALVLCGEIPDRFDELVERLWQQMPYPKTRVTISDPPEIADRLSEVARSIRDLPAQRAAALRDGRASMAGQNAMSAGDMGGHDGHDMSEHEMGGHDGHDMSEHEMGGHDGHDMSEHDMSDHDSHDMSEHEMSDHDMSHHDHMSMSGPGGYPLAMGDDDRDGLEMDVLNRTLGPFLPDWDPRLLVHVVLAGDLVRSAEAEIVSPIVSPRAGAPGPDDEDSAVLRLDSAARLLHVAGWGPVADRMTRARDAAFDGRRDDALRDALRCRTRIARSPLLRWVFRGLRIRDIALGDLLLRAVDDAVRLLRDEPASTSPPTLTAEQIGDLVTGRDLGTARLLLAAVHPAMPDVGAAGSGHPTTSGHETSAGHHAHPGHEGMHHG</sequence>
<dbReference type="AlphaFoldDB" id="K6V4U7"/>
<dbReference type="Proteomes" id="UP000008363">
    <property type="component" value="Unassembled WGS sequence"/>
</dbReference>
<comment type="caution">
    <text evidence="2">The sequence shown here is derived from an EMBL/GenBank/DDBJ whole genome shotgun (WGS) entry which is preliminary data.</text>
</comment>
<proteinExistence type="predicted"/>
<dbReference type="EMBL" id="BAHC01000125">
    <property type="protein sequence ID" value="GAB91208.1"/>
    <property type="molecule type" value="Genomic_DNA"/>
</dbReference>
<reference evidence="2 3" key="1">
    <citation type="submission" date="2012-08" db="EMBL/GenBank/DDBJ databases">
        <title>Whole genome shotgun sequence of Gordonia rhizosphera NBRC 16068.</title>
        <authorList>
            <person name="Takarada H."/>
            <person name="Isaki S."/>
            <person name="Hosoyama A."/>
            <person name="Tsuchikane K."/>
            <person name="Katsumata H."/>
            <person name="Baba S."/>
            <person name="Ohji S."/>
            <person name="Yamazaki S."/>
            <person name="Fujita N."/>
        </authorList>
    </citation>
    <scope>NUCLEOTIDE SEQUENCE [LARGE SCALE GENOMIC DNA]</scope>
    <source>
        <strain evidence="2 3">NBRC 16068</strain>
    </source>
</reference>
<evidence type="ECO:0000256" key="1">
    <source>
        <dbReference type="SAM" id="MobiDB-lite"/>
    </source>
</evidence>